<keyword evidence="3" id="KW-1185">Reference proteome</keyword>
<dbReference type="AlphaFoldDB" id="A0AAN5D653"/>
<sequence length="120" mass="13577">RTTTVNGPCNGVSPRANSPVIRQGRFQPDRTTVSRISTIRRKDGGRHSFYHKNKLKKISHQPLSVQNSEASPMEKEHFHRDAIDGDFITSSLIRTLNTIHFCSRETGYRPSIKSVASLFL</sequence>
<proteinExistence type="predicted"/>
<name>A0AAN5D653_9BILA</name>
<protein>
    <submittedName>
        <fullName evidence="2">Uncharacterized protein</fullName>
    </submittedName>
</protein>
<evidence type="ECO:0000313" key="2">
    <source>
        <dbReference type="EMBL" id="GMR57124.1"/>
    </source>
</evidence>
<organism evidence="2 3">
    <name type="scientific">Pristionchus mayeri</name>
    <dbReference type="NCBI Taxonomy" id="1317129"/>
    <lineage>
        <taxon>Eukaryota</taxon>
        <taxon>Metazoa</taxon>
        <taxon>Ecdysozoa</taxon>
        <taxon>Nematoda</taxon>
        <taxon>Chromadorea</taxon>
        <taxon>Rhabditida</taxon>
        <taxon>Rhabditina</taxon>
        <taxon>Diplogasteromorpha</taxon>
        <taxon>Diplogasteroidea</taxon>
        <taxon>Neodiplogasteridae</taxon>
        <taxon>Pristionchus</taxon>
    </lineage>
</organism>
<feature type="non-terminal residue" evidence="2">
    <location>
        <position position="1"/>
    </location>
</feature>
<evidence type="ECO:0000256" key="1">
    <source>
        <dbReference type="SAM" id="MobiDB-lite"/>
    </source>
</evidence>
<dbReference type="EMBL" id="BTRK01000006">
    <property type="protein sequence ID" value="GMR57124.1"/>
    <property type="molecule type" value="Genomic_DNA"/>
</dbReference>
<dbReference type="Proteomes" id="UP001328107">
    <property type="component" value="Unassembled WGS sequence"/>
</dbReference>
<comment type="caution">
    <text evidence="2">The sequence shown here is derived from an EMBL/GenBank/DDBJ whole genome shotgun (WGS) entry which is preliminary data.</text>
</comment>
<evidence type="ECO:0000313" key="3">
    <source>
        <dbReference type="Proteomes" id="UP001328107"/>
    </source>
</evidence>
<gene>
    <name evidence="2" type="ORF">PMAYCL1PPCAC_27319</name>
</gene>
<reference evidence="3" key="1">
    <citation type="submission" date="2022-10" db="EMBL/GenBank/DDBJ databases">
        <title>Genome assembly of Pristionchus species.</title>
        <authorList>
            <person name="Yoshida K."/>
            <person name="Sommer R.J."/>
        </authorList>
    </citation>
    <scope>NUCLEOTIDE SEQUENCE [LARGE SCALE GENOMIC DNA]</scope>
    <source>
        <strain evidence="3">RS5460</strain>
    </source>
</reference>
<accession>A0AAN5D653</accession>
<feature type="region of interest" description="Disordered" evidence="1">
    <location>
        <begin position="1"/>
        <end position="20"/>
    </location>
</feature>